<accession>A0A5C7GTE9</accession>
<keyword evidence="6" id="KW-1185">Reference proteome</keyword>
<dbReference type="InterPro" id="IPR012946">
    <property type="entry name" value="X8"/>
</dbReference>
<dbReference type="GO" id="GO:0009506">
    <property type="term" value="C:plasmodesma"/>
    <property type="evidence" value="ECO:0007669"/>
    <property type="project" value="UniProtKB-ARBA"/>
</dbReference>
<gene>
    <name evidence="5" type="ORF">EZV62_027149</name>
</gene>
<keyword evidence="2" id="KW-0449">Lipoprotein</keyword>
<name>A0A5C7GTE9_9ROSI</name>
<evidence type="ECO:0000256" key="1">
    <source>
        <dbReference type="ARBA" id="ARBA00004609"/>
    </source>
</evidence>
<dbReference type="PANTHER" id="PTHR31044">
    <property type="entry name" value="BETA-1,3 GLUCANASE"/>
    <property type="match status" value="1"/>
</dbReference>
<keyword evidence="3" id="KW-0732">Signal</keyword>
<dbReference type="Proteomes" id="UP000323000">
    <property type="component" value="Chromosome 13"/>
</dbReference>
<feature type="domain" description="X8" evidence="4">
    <location>
        <begin position="31"/>
        <end position="118"/>
    </location>
</feature>
<keyword evidence="2" id="KW-0472">Membrane</keyword>
<dbReference type="OrthoDB" id="1928574at2759"/>
<dbReference type="AlphaFoldDB" id="A0A5C7GTE9"/>
<dbReference type="GO" id="GO:0098552">
    <property type="term" value="C:side of membrane"/>
    <property type="evidence" value="ECO:0007669"/>
    <property type="project" value="UniProtKB-KW"/>
</dbReference>
<protein>
    <recommendedName>
        <fullName evidence="4">X8 domain-containing protein</fullName>
    </recommendedName>
</protein>
<dbReference type="GO" id="GO:0005886">
    <property type="term" value="C:plasma membrane"/>
    <property type="evidence" value="ECO:0007669"/>
    <property type="project" value="UniProtKB-SubCell"/>
</dbReference>
<dbReference type="Pfam" id="PF07983">
    <property type="entry name" value="X8"/>
    <property type="match status" value="1"/>
</dbReference>
<dbReference type="SMART" id="SM00768">
    <property type="entry name" value="X8"/>
    <property type="match status" value="1"/>
</dbReference>
<reference evidence="6" key="1">
    <citation type="journal article" date="2019" name="Gigascience">
        <title>De novo genome assembly of the endangered Acer yangbiense, a plant species with extremely small populations endemic to Yunnan Province, China.</title>
        <authorList>
            <person name="Yang J."/>
            <person name="Wariss H.M."/>
            <person name="Tao L."/>
            <person name="Zhang R."/>
            <person name="Yun Q."/>
            <person name="Hollingsworth P."/>
            <person name="Dao Z."/>
            <person name="Luo G."/>
            <person name="Guo H."/>
            <person name="Ma Y."/>
            <person name="Sun W."/>
        </authorList>
    </citation>
    <scope>NUCLEOTIDE SEQUENCE [LARGE SCALE GENOMIC DNA]</scope>
    <source>
        <strain evidence="6">cv. Malutang</strain>
    </source>
</reference>
<organism evidence="5 6">
    <name type="scientific">Acer yangbiense</name>
    <dbReference type="NCBI Taxonomy" id="1000413"/>
    <lineage>
        <taxon>Eukaryota</taxon>
        <taxon>Viridiplantae</taxon>
        <taxon>Streptophyta</taxon>
        <taxon>Embryophyta</taxon>
        <taxon>Tracheophyta</taxon>
        <taxon>Spermatophyta</taxon>
        <taxon>Magnoliopsida</taxon>
        <taxon>eudicotyledons</taxon>
        <taxon>Gunneridae</taxon>
        <taxon>Pentapetalae</taxon>
        <taxon>rosids</taxon>
        <taxon>malvids</taxon>
        <taxon>Sapindales</taxon>
        <taxon>Sapindaceae</taxon>
        <taxon>Hippocastanoideae</taxon>
        <taxon>Acereae</taxon>
        <taxon>Acer</taxon>
    </lineage>
</organism>
<evidence type="ECO:0000313" key="6">
    <source>
        <dbReference type="Proteomes" id="UP000323000"/>
    </source>
</evidence>
<dbReference type="InterPro" id="IPR044788">
    <property type="entry name" value="X8_dom_prot"/>
</dbReference>
<sequence length="149" mass="16370">MYSKSIAGGAADIYSKSIADGGDQDSTPSSKNFADEKVLQANIDYACSKVYCGPIQPSGSCFLPDTLKALKSHASFAMNSFFQSNFGISVMNKMKVIEEEQKEIPMEERLTDKEICQQELGKRSGYVKRLGYGPKPTTMHSKDITTETC</sequence>
<comment type="caution">
    <text evidence="5">The sequence shown here is derived from an EMBL/GenBank/DDBJ whole genome shotgun (WGS) entry which is preliminary data.</text>
</comment>
<keyword evidence="2" id="KW-0336">GPI-anchor</keyword>
<evidence type="ECO:0000259" key="4">
    <source>
        <dbReference type="SMART" id="SM00768"/>
    </source>
</evidence>
<comment type="subcellular location">
    <subcellularLocation>
        <location evidence="1">Cell membrane</location>
        <topology evidence="1">Lipid-anchor</topology>
        <topology evidence="1">GPI-anchor</topology>
    </subcellularLocation>
</comment>
<proteinExistence type="predicted"/>
<keyword evidence="2" id="KW-0325">Glycoprotein</keyword>
<dbReference type="PANTHER" id="PTHR31044:SF52">
    <property type="entry name" value="OS01G0631500 PROTEIN"/>
    <property type="match status" value="1"/>
</dbReference>
<evidence type="ECO:0000256" key="2">
    <source>
        <dbReference type="ARBA" id="ARBA00022622"/>
    </source>
</evidence>
<evidence type="ECO:0000256" key="3">
    <source>
        <dbReference type="ARBA" id="ARBA00022729"/>
    </source>
</evidence>
<evidence type="ECO:0000313" key="5">
    <source>
        <dbReference type="EMBL" id="TXG47855.1"/>
    </source>
</evidence>
<dbReference type="EMBL" id="VAHF01000013">
    <property type="protein sequence ID" value="TXG47855.1"/>
    <property type="molecule type" value="Genomic_DNA"/>
</dbReference>